<evidence type="ECO:0000313" key="1">
    <source>
        <dbReference type="EMBL" id="GGF69918.1"/>
    </source>
</evidence>
<reference evidence="1 2" key="1">
    <citation type="journal article" date="2019" name="Int. J. Syst. Evol. Microbiol.">
        <title>The Global Catalogue of Microorganisms (GCM) 10K type strain sequencing project: providing services to taxonomists for standard genome sequencing and annotation.</title>
        <authorList>
            <consortium name="The Broad Institute Genomics Platform"/>
            <consortium name="The Broad Institute Genome Sequencing Center for Infectious Disease"/>
            <person name="Wu L."/>
            <person name="Ma J."/>
        </authorList>
    </citation>
    <scope>NUCLEOTIDE SEQUENCE [LARGE SCALE GENOMIC DNA]</scope>
    <source>
        <strain evidence="1 2">CGMCC 1.12720</strain>
    </source>
</reference>
<dbReference type="Proteomes" id="UP000605392">
    <property type="component" value="Unassembled WGS sequence"/>
</dbReference>
<evidence type="ECO:0000313" key="2">
    <source>
        <dbReference type="Proteomes" id="UP000605392"/>
    </source>
</evidence>
<protein>
    <submittedName>
        <fullName evidence="1">Uncharacterized protein</fullName>
    </submittedName>
</protein>
<sequence length="103" mass="11035">MVDCSVLLVERLTIQLFNNSTDMHLEIITPDRKIFAGEVTSAQFPGADGLFEVLNNHAPLISALQAGSINVNSATGRESFRIEGGVVEVLRNNVIVLAEGVVA</sequence>
<comment type="caution">
    <text evidence="1">The sequence shown here is derived from an EMBL/GenBank/DDBJ whole genome shotgun (WGS) entry which is preliminary data.</text>
</comment>
<gene>
    <name evidence="1" type="ORF">GCM10011375_26290</name>
</gene>
<proteinExistence type="predicted"/>
<dbReference type="EMBL" id="BMFN01000002">
    <property type="protein sequence ID" value="GGF69918.1"/>
    <property type="molecule type" value="Genomic_DNA"/>
</dbReference>
<keyword evidence="2" id="KW-1185">Reference proteome</keyword>
<organism evidence="1 2">
    <name type="scientific">Hymenobacter qilianensis</name>
    <dbReference type="NCBI Taxonomy" id="1385715"/>
    <lineage>
        <taxon>Bacteria</taxon>
        <taxon>Pseudomonadati</taxon>
        <taxon>Bacteroidota</taxon>
        <taxon>Cytophagia</taxon>
        <taxon>Cytophagales</taxon>
        <taxon>Hymenobacteraceae</taxon>
        <taxon>Hymenobacter</taxon>
    </lineage>
</organism>
<name>A0ACB5PTB6_9BACT</name>
<accession>A0ACB5PTB6</accession>